<evidence type="ECO:0000256" key="7">
    <source>
        <dbReference type="ARBA" id="ARBA00022737"/>
    </source>
</evidence>
<keyword evidence="3" id="KW-0723">Serine/threonine-protein kinase</keyword>
<dbReference type="AlphaFoldDB" id="A0A9P8NZG9"/>
<dbReference type="InterPro" id="IPR036274">
    <property type="entry name" value="HR1_rpt_sf"/>
</dbReference>
<keyword evidence="26" id="KW-1185">Reference proteome</keyword>
<protein>
    <recommendedName>
        <fullName evidence="15">Protein kinase C-like 1</fullName>
        <ecNumber evidence="2">2.7.11.13</ecNumber>
    </recommendedName>
</protein>
<dbReference type="SUPFAM" id="SSF46585">
    <property type="entry name" value="HR1 repeat"/>
    <property type="match status" value="1"/>
</dbReference>
<keyword evidence="7" id="KW-0677">Repeat</keyword>
<dbReference type="SUPFAM" id="SSF49562">
    <property type="entry name" value="C2 domain (Calcium/lipid-binding domain, CaLB)"/>
    <property type="match status" value="1"/>
</dbReference>
<evidence type="ECO:0000256" key="17">
    <source>
        <dbReference type="PROSITE-ProRule" id="PRU10141"/>
    </source>
</evidence>
<dbReference type="Gene3D" id="1.10.510.10">
    <property type="entry name" value="Transferase(Phosphotransferase) domain 1"/>
    <property type="match status" value="1"/>
</dbReference>
<evidence type="ECO:0000256" key="12">
    <source>
        <dbReference type="ARBA" id="ARBA00022840"/>
    </source>
</evidence>
<evidence type="ECO:0000259" key="24">
    <source>
        <dbReference type="PROSITE" id="PS51860"/>
    </source>
</evidence>
<dbReference type="Proteomes" id="UP000769157">
    <property type="component" value="Unassembled WGS sequence"/>
</dbReference>
<dbReference type="PROSITE" id="PS00107">
    <property type="entry name" value="PROTEIN_KINASE_ATP"/>
    <property type="match status" value="1"/>
</dbReference>
<evidence type="ECO:0000256" key="6">
    <source>
        <dbReference type="ARBA" id="ARBA00022723"/>
    </source>
</evidence>
<keyword evidence="6" id="KW-0479">Metal-binding</keyword>
<comment type="catalytic activity">
    <reaction evidence="13">
        <text>L-threonyl-[protein] + ATP = O-phospho-L-threonyl-[protein] + ADP + H(+)</text>
        <dbReference type="Rhea" id="RHEA:46608"/>
        <dbReference type="Rhea" id="RHEA-COMP:11060"/>
        <dbReference type="Rhea" id="RHEA-COMP:11605"/>
        <dbReference type="ChEBI" id="CHEBI:15378"/>
        <dbReference type="ChEBI" id="CHEBI:30013"/>
        <dbReference type="ChEBI" id="CHEBI:30616"/>
        <dbReference type="ChEBI" id="CHEBI:61977"/>
        <dbReference type="ChEBI" id="CHEBI:456216"/>
        <dbReference type="EC" id="2.7.11.13"/>
    </reaction>
</comment>
<keyword evidence="16 18" id="KW-0175">Coiled coil</keyword>
<feature type="compositionally biased region" description="Basic residues" evidence="19">
    <location>
        <begin position="668"/>
        <end position="677"/>
    </location>
</feature>
<dbReference type="Gene3D" id="3.30.200.20">
    <property type="entry name" value="Phosphorylase Kinase, domain 1"/>
    <property type="match status" value="1"/>
</dbReference>
<dbReference type="InterPro" id="IPR000008">
    <property type="entry name" value="C2_dom"/>
</dbReference>
<reference evidence="25" key="2">
    <citation type="submission" date="2021-01" db="EMBL/GenBank/DDBJ databases">
        <authorList>
            <person name="Schikora-Tamarit M.A."/>
        </authorList>
    </citation>
    <scope>NUCLEOTIDE SEQUENCE</scope>
    <source>
        <strain evidence="25">CBS6075</strain>
    </source>
</reference>
<dbReference type="Gene3D" id="2.60.40.150">
    <property type="entry name" value="C2 domain"/>
    <property type="match status" value="1"/>
</dbReference>
<dbReference type="FunFam" id="3.30.60.20:FF:000034">
    <property type="entry name" value="Protein kinase C"/>
    <property type="match status" value="1"/>
</dbReference>
<dbReference type="CDD" id="cd20822">
    <property type="entry name" value="C1_ScPKC1-like_rpt1"/>
    <property type="match status" value="1"/>
</dbReference>
<dbReference type="EC" id="2.7.11.13" evidence="2"/>
<dbReference type="InterPro" id="IPR002219">
    <property type="entry name" value="PKC_DAG/PE"/>
</dbReference>
<keyword evidence="10" id="KW-0418">Kinase</keyword>
<reference evidence="25" key="1">
    <citation type="journal article" date="2021" name="Open Biol.">
        <title>Shared evolutionary footprints suggest mitochondrial oxidative damage underlies multiple complex I losses in fungi.</title>
        <authorList>
            <person name="Schikora-Tamarit M.A."/>
            <person name="Marcet-Houben M."/>
            <person name="Nosek J."/>
            <person name="Gabaldon T."/>
        </authorList>
    </citation>
    <scope>NUCLEOTIDE SEQUENCE</scope>
    <source>
        <strain evidence="25">CBS6075</strain>
    </source>
</reference>
<dbReference type="SUPFAM" id="SSF57889">
    <property type="entry name" value="Cysteine-rich domain"/>
    <property type="match status" value="2"/>
</dbReference>
<evidence type="ECO:0000256" key="10">
    <source>
        <dbReference type="ARBA" id="ARBA00022777"/>
    </source>
</evidence>
<dbReference type="FunFam" id="3.30.60.20:FF:000014">
    <property type="entry name" value="Protein kinase C"/>
    <property type="match status" value="1"/>
</dbReference>
<dbReference type="EMBL" id="JAEUBE010000378">
    <property type="protein sequence ID" value="KAH3662319.1"/>
    <property type="molecule type" value="Genomic_DNA"/>
</dbReference>
<dbReference type="SMART" id="SM00109">
    <property type="entry name" value="C1"/>
    <property type="match status" value="2"/>
</dbReference>
<dbReference type="PROSITE" id="PS51285">
    <property type="entry name" value="AGC_KINASE_CTER"/>
    <property type="match status" value="1"/>
</dbReference>
<feature type="binding site" evidence="17">
    <location>
        <position position="715"/>
    </location>
    <ligand>
        <name>ATP</name>
        <dbReference type="ChEBI" id="CHEBI:30616"/>
    </ligand>
</feature>
<evidence type="ECO:0000256" key="13">
    <source>
        <dbReference type="ARBA" id="ARBA00047272"/>
    </source>
</evidence>
<evidence type="ECO:0000259" key="22">
    <source>
        <dbReference type="PROSITE" id="PS50081"/>
    </source>
</evidence>
<evidence type="ECO:0000256" key="5">
    <source>
        <dbReference type="ARBA" id="ARBA00022679"/>
    </source>
</evidence>
<dbReference type="CDD" id="cd08689">
    <property type="entry name" value="C2_fungal_Pkc1p"/>
    <property type="match status" value="1"/>
</dbReference>
<dbReference type="FunFam" id="3.30.200.20:FF:000103">
    <property type="entry name" value="Protein kinase C"/>
    <property type="match status" value="1"/>
</dbReference>
<comment type="catalytic activity">
    <reaction evidence="14">
        <text>L-seryl-[protein] + ATP = O-phospho-L-seryl-[protein] + ADP + H(+)</text>
        <dbReference type="Rhea" id="RHEA:17989"/>
        <dbReference type="Rhea" id="RHEA-COMP:9863"/>
        <dbReference type="Rhea" id="RHEA-COMP:11604"/>
        <dbReference type="ChEBI" id="CHEBI:15378"/>
        <dbReference type="ChEBI" id="CHEBI:29999"/>
        <dbReference type="ChEBI" id="CHEBI:30616"/>
        <dbReference type="ChEBI" id="CHEBI:83421"/>
        <dbReference type="ChEBI" id="CHEBI:456216"/>
        <dbReference type="EC" id="2.7.11.13"/>
    </reaction>
</comment>
<feature type="domain" description="C2" evidence="20">
    <location>
        <begin position="194"/>
        <end position="312"/>
    </location>
</feature>
<dbReference type="InterPro" id="IPR011009">
    <property type="entry name" value="Kinase-like_dom_sf"/>
</dbReference>
<dbReference type="GO" id="GO:0005524">
    <property type="term" value="F:ATP binding"/>
    <property type="evidence" value="ECO:0007669"/>
    <property type="project" value="UniProtKB-UniRule"/>
</dbReference>
<dbReference type="Pfam" id="PF02185">
    <property type="entry name" value="HR1"/>
    <property type="match status" value="2"/>
</dbReference>
<dbReference type="SMART" id="SM00239">
    <property type="entry name" value="C2"/>
    <property type="match status" value="1"/>
</dbReference>
<sequence length="1013" mass="114340">MSDGKDPVITDILRKIERERNIALGASNLRKETSNALVIQKCNTSIREAQKNIEYLEQTLKKLRIQKNVASDNDTSVASAKSVSAESAVPASGDVVQNKPQIHKPTFTVLDLLKYECPSLGHRIQYMLQQLEFKIQVEEQYREANEKIYKLYQLEGDRRSIAAAADGRIEGERKLQLMRKALKQYQSMYIDIDDVARENAVINAFRKNPLTGVLSITVSTVRNVDHMASPMFTRNPESIVSIKIDDVERGRTKGSRNDRWNETFEIDVEKANEAAITVYDKSGDHLVPVGLAWLPLSDIAEEIRRKKVTQERGGGDWMIGSALQQGPKSQVSSSTSNLSGKSDSQGDPSASANESTEDSTTDTKVVSSTCWFELEPTGQILVTIGFTKANEHQKGERYAFGGGLGRHGAIRQRKEEIFEYHGHKFVQKQFYNIMCCAVCGDFLRYTGFQCEDCRFLCHKKCYKNVINKCISRTSADAASEETKLNHRIPHRFEPVANRGTKWCCHCGYILPWGRKNIRKCSECGIFCHATCSHLVPDFCGMSIEKASQILSAIKSTQVGKTPKPKAVTNKSSATLATVSSKVTPSLTSEQTKVESAPSQHSYPDVAVTKQAYQKQQKNVVPDKYEDRQLPEIPAPAAETKQNKEVPPLPIATEPVTEKRPSTKDGAVAHHRSKQRRHRHRYGLDDFNFVAVLGKGNFGKVMLAESVHTKKLCAIKVLKKDFIIQNDEVESTKSEKRVFLIANKGKHPFLLNLHQCFQTENRVYFVMEYITGGDLMWHVQQKRFSLKRAQFYAAEVLLCLKFLHENGVIYRDLKLDNIMLSETGHIKLGDYGLCKENMWYGEKTSTFCGTPELMAPEILKEQGYDKAVDWWAFGVLLYQMLLTKSPFKGEDEDEVFNAILTDEPLYPINMSKEAVDILQRLLTRDPAQRLGSGEADALEIMAHPYFANINFDDIINLRVTPPFIPEIKDPRKPECFDEEFTSQAAKLTPVNSVLSPSMQEMFRGFTYVNDENAI</sequence>
<dbReference type="OrthoDB" id="63267at2759"/>
<evidence type="ECO:0000259" key="23">
    <source>
        <dbReference type="PROSITE" id="PS51285"/>
    </source>
</evidence>
<dbReference type="SUPFAM" id="SSF56112">
    <property type="entry name" value="Protein kinase-like (PK-like)"/>
    <property type="match status" value="1"/>
</dbReference>
<feature type="domain" description="REM-1" evidence="24">
    <location>
        <begin position="114"/>
        <end position="191"/>
    </location>
</feature>
<keyword evidence="5" id="KW-0808">Transferase</keyword>
<dbReference type="PANTHER" id="PTHR24351">
    <property type="entry name" value="RIBOSOMAL PROTEIN S6 KINASE"/>
    <property type="match status" value="1"/>
</dbReference>
<feature type="compositionally biased region" description="Polar residues" evidence="19">
    <location>
        <begin position="568"/>
        <end position="590"/>
    </location>
</feature>
<evidence type="ECO:0000256" key="3">
    <source>
        <dbReference type="ARBA" id="ARBA00022527"/>
    </source>
</evidence>
<dbReference type="Pfam" id="PF00069">
    <property type="entry name" value="Pkinase"/>
    <property type="match status" value="1"/>
</dbReference>
<evidence type="ECO:0000313" key="25">
    <source>
        <dbReference type="EMBL" id="KAH3662319.1"/>
    </source>
</evidence>
<evidence type="ECO:0000256" key="9">
    <source>
        <dbReference type="ARBA" id="ARBA00022771"/>
    </source>
</evidence>
<comment type="caution">
    <text evidence="25">The sequence shown here is derived from an EMBL/GenBank/DDBJ whole genome shotgun (WGS) entry which is preliminary data.</text>
</comment>
<dbReference type="SMART" id="SM00133">
    <property type="entry name" value="S_TK_X"/>
    <property type="match status" value="1"/>
</dbReference>
<feature type="region of interest" description="Disordered" evidence="19">
    <location>
        <begin position="307"/>
        <end position="361"/>
    </location>
</feature>
<dbReference type="GO" id="GO:0007165">
    <property type="term" value="P:signal transduction"/>
    <property type="evidence" value="ECO:0007669"/>
    <property type="project" value="InterPro"/>
</dbReference>
<proteinExistence type="inferred from homology"/>
<dbReference type="Pfam" id="PF00433">
    <property type="entry name" value="Pkinase_C"/>
    <property type="match status" value="1"/>
</dbReference>
<feature type="compositionally biased region" description="Polar residues" evidence="19">
    <location>
        <begin position="322"/>
        <end position="348"/>
    </location>
</feature>
<evidence type="ECO:0000256" key="2">
    <source>
        <dbReference type="ARBA" id="ARBA00012429"/>
    </source>
</evidence>
<dbReference type="SMART" id="SM00220">
    <property type="entry name" value="S_TKc"/>
    <property type="match status" value="1"/>
</dbReference>
<feature type="domain" description="AGC-kinase C-terminal" evidence="23">
    <location>
        <begin position="946"/>
        <end position="1013"/>
    </location>
</feature>
<dbReference type="GeneID" id="70237534"/>
<evidence type="ECO:0000256" key="1">
    <source>
        <dbReference type="ARBA" id="ARBA00005490"/>
    </source>
</evidence>
<dbReference type="Pfam" id="PF00130">
    <property type="entry name" value="C1_1"/>
    <property type="match status" value="2"/>
</dbReference>
<keyword evidence="11" id="KW-0862">Zinc</keyword>
<evidence type="ECO:0000256" key="18">
    <source>
        <dbReference type="SAM" id="Coils"/>
    </source>
</evidence>
<feature type="domain" description="Phorbol-ester/DAG-type" evidence="22">
    <location>
        <begin position="489"/>
        <end position="539"/>
    </location>
</feature>
<accession>A0A9P8NZG9</accession>
<dbReference type="InterPro" id="IPR017892">
    <property type="entry name" value="Pkinase_C"/>
</dbReference>
<dbReference type="GO" id="GO:0008270">
    <property type="term" value="F:zinc ion binding"/>
    <property type="evidence" value="ECO:0007669"/>
    <property type="project" value="UniProtKB-KW"/>
</dbReference>
<feature type="coiled-coil region" evidence="18">
    <location>
        <begin position="39"/>
        <end position="73"/>
    </location>
</feature>
<dbReference type="GO" id="GO:0030447">
    <property type="term" value="P:filamentous growth"/>
    <property type="evidence" value="ECO:0007669"/>
    <property type="project" value="UniProtKB-ARBA"/>
</dbReference>
<evidence type="ECO:0000259" key="20">
    <source>
        <dbReference type="PROSITE" id="PS50004"/>
    </source>
</evidence>
<dbReference type="InterPro" id="IPR000961">
    <property type="entry name" value="AGC-kinase_C"/>
</dbReference>
<dbReference type="InterPro" id="IPR035892">
    <property type="entry name" value="C2_domain_sf"/>
</dbReference>
<dbReference type="PROSITE" id="PS00108">
    <property type="entry name" value="PROTEIN_KINASE_ST"/>
    <property type="match status" value="1"/>
</dbReference>
<feature type="region of interest" description="Disordered" evidence="19">
    <location>
        <begin position="558"/>
        <end position="602"/>
    </location>
</feature>
<dbReference type="InterPro" id="IPR037312">
    <property type="entry name" value="PKC-like_HR1"/>
</dbReference>
<dbReference type="InterPro" id="IPR000719">
    <property type="entry name" value="Prot_kinase_dom"/>
</dbReference>
<dbReference type="InterPro" id="IPR011072">
    <property type="entry name" value="HR1_rho-bd"/>
</dbReference>
<dbReference type="GO" id="GO:0004697">
    <property type="term" value="F:diacylglycerol-dependent serine/threonine kinase activity"/>
    <property type="evidence" value="ECO:0007669"/>
    <property type="project" value="UniProtKB-EC"/>
</dbReference>
<dbReference type="GO" id="GO:0009272">
    <property type="term" value="P:fungal-type cell wall biogenesis"/>
    <property type="evidence" value="ECO:0007669"/>
    <property type="project" value="InterPro"/>
</dbReference>
<evidence type="ECO:0000256" key="4">
    <source>
        <dbReference type="ARBA" id="ARBA00022553"/>
    </source>
</evidence>
<organism evidence="25 26">
    <name type="scientific">Ogataea philodendri</name>
    <dbReference type="NCBI Taxonomy" id="1378263"/>
    <lineage>
        <taxon>Eukaryota</taxon>
        <taxon>Fungi</taxon>
        <taxon>Dikarya</taxon>
        <taxon>Ascomycota</taxon>
        <taxon>Saccharomycotina</taxon>
        <taxon>Pichiomycetes</taxon>
        <taxon>Pichiales</taxon>
        <taxon>Pichiaceae</taxon>
        <taxon>Ogataea</taxon>
    </lineage>
</organism>
<comment type="similarity">
    <text evidence="1">Belongs to the protein kinase superfamily. AGC Ser/Thr protein kinase family. PKC subfamily.</text>
</comment>
<dbReference type="CDD" id="cd20823">
    <property type="entry name" value="C1_ScPKC1-like_rpt2"/>
    <property type="match status" value="1"/>
</dbReference>
<dbReference type="Gene3D" id="3.30.60.20">
    <property type="match status" value="2"/>
</dbReference>
<keyword evidence="12 17" id="KW-0067">ATP-binding</keyword>
<feature type="domain" description="REM-1" evidence="24">
    <location>
        <begin position="1"/>
        <end position="69"/>
    </location>
</feature>
<evidence type="ECO:0000256" key="14">
    <source>
        <dbReference type="ARBA" id="ARBA00047470"/>
    </source>
</evidence>
<dbReference type="RefSeq" id="XP_046059408.1">
    <property type="nucleotide sequence ID" value="XM_046206766.1"/>
</dbReference>
<evidence type="ECO:0000256" key="16">
    <source>
        <dbReference type="PROSITE-ProRule" id="PRU01207"/>
    </source>
</evidence>
<evidence type="ECO:0000256" key="11">
    <source>
        <dbReference type="ARBA" id="ARBA00022833"/>
    </source>
</evidence>
<keyword evidence="9" id="KW-0863">Zinc-finger</keyword>
<dbReference type="InterPro" id="IPR046349">
    <property type="entry name" value="C1-like_sf"/>
</dbReference>
<dbReference type="InterPro" id="IPR008271">
    <property type="entry name" value="Ser/Thr_kinase_AS"/>
</dbReference>
<dbReference type="PROSITE" id="PS51860">
    <property type="entry name" value="REM_1"/>
    <property type="match status" value="2"/>
</dbReference>
<evidence type="ECO:0000313" key="26">
    <source>
        <dbReference type="Proteomes" id="UP000769157"/>
    </source>
</evidence>
<dbReference type="CDD" id="cd11620">
    <property type="entry name" value="HR1_PKC-like_2_fungi"/>
    <property type="match status" value="1"/>
</dbReference>
<keyword evidence="8 17" id="KW-0547">Nucleotide-binding</keyword>
<dbReference type="PROSITE" id="PS50081">
    <property type="entry name" value="ZF_DAG_PE_2"/>
    <property type="match status" value="2"/>
</dbReference>
<evidence type="ECO:0000259" key="21">
    <source>
        <dbReference type="PROSITE" id="PS50011"/>
    </source>
</evidence>
<evidence type="ECO:0000256" key="8">
    <source>
        <dbReference type="ARBA" id="ARBA00022741"/>
    </source>
</evidence>
<feature type="domain" description="Protein kinase" evidence="21">
    <location>
        <begin position="686"/>
        <end position="945"/>
    </location>
</feature>
<dbReference type="InterPro" id="IPR017441">
    <property type="entry name" value="Protein_kinase_ATP_BS"/>
</dbReference>
<dbReference type="PROSITE" id="PS00479">
    <property type="entry name" value="ZF_DAG_PE_1"/>
    <property type="match status" value="2"/>
</dbReference>
<dbReference type="FunFam" id="1.10.510.10:FF:000101">
    <property type="entry name" value="Protein kinase C"/>
    <property type="match status" value="1"/>
</dbReference>
<keyword evidence="4" id="KW-0597">Phosphoprotein</keyword>
<dbReference type="InterPro" id="IPR037778">
    <property type="entry name" value="C2_fungal_PKC"/>
</dbReference>
<dbReference type="PROSITE" id="PS50011">
    <property type="entry name" value="PROTEIN_KINASE_DOM"/>
    <property type="match status" value="1"/>
</dbReference>
<dbReference type="PROSITE" id="PS50004">
    <property type="entry name" value="C2"/>
    <property type="match status" value="1"/>
</dbReference>
<gene>
    <name evidence="25" type="ORF">OGAPHI_005570</name>
</gene>
<feature type="domain" description="Phorbol-ester/DAG-type" evidence="22">
    <location>
        <begin position="422"/>
        <end position="469"/>
    </location>
</feature>
<name>A0A9P8NZG9_9ASCO</name>
<feature type="region of interest" description="Disordered" evidence="19">
    <location>
        <begin position="653"/>
        <end position="677"/>
    </location>
</feature>
<dbReference type="Pfam" id="PF00168">
    <property type="entry name" value="C2"/>
    <property type="match status" value="1"/>
</dbReference>
<evidence type="ECO:0000256" key="19">
    <source>
        <dbReference type="SAM" id="MobiDB-lite"/>
    </source>
</evidence>
<dbReference type="SMART" id="SM00742">
    <property type="entry name" value="Hr1"/>
    <property type="match status" value="2"/>
</dbReference>
<evidence type="ECO:0000256" key="15">
    <source>
        <dbReference type="ARBA" id="ARBA00067241"/>
    </source>
</evidence>
<dbReference type="CDD" id="cd05570">
    <property type="entry name" value="STKc_PKC"/>
    <property type="match status" value="1"/>
</dbReference>